<accession>A0A834II39</accession>
<gene>
    <name evidence="2" type="ORF">GWI33_005087</name>
</gene>
<feature type="region of interest" description="Disordered" evidence="1">
    <location>
        <begin position="1"/>
        <end position="23"/>
    </location>
</feature>
<name>A0A834II39_RHYFE</name>
<reference evidence="2" key="1">
    <citation type="submission" date="2020-08" db="EMBL/GenBank/DDBJ databases">
        <title>Genome sequencing and assembly of the red palm weevil Rhynchophorus ferrugineus.</title>
        <authorList>
            <person name="Dias G.B."/>
            <person name="Bergman C.M."/>
            <person name="Manee M."/>
        </authorList>
    </citation>
    <scope>NUCLEOTIDE SEQUENCE</scope>
    <source>
        <strain evidence="2">AA-2017</strain>
        <tissue evidence="2">Whole larva</tissue>
    </source>
</reference>
<dbReference type="AlphaFoldDB" id="A0A834II39"/>
<evidence type="ECO:0000313" key="2">
    <source>
        <dbReference type="EMBL" id="KAF7281135.1"/>
    </source>
</evidence>
<dbReference type="Proteomes" id="UP000625711">
    <property type="component" value="Unassembled WGS sequence"/>
</dbReference>
<sequence>MPETKKRGNGRQNGEDADRGVWGTASKFKPRYRAILAGNEPHPTEAGMFGTPPVCLGRVLRPLFVPPAVY</sequence>
<organism evidence="2 3">
    <name type="scientific">Rhynchophorus ferrugineus</name>
    <name type="common">Red palm weevil</name>
    <name type="synonym">Curculio ferrugineus</name>
    <dbReference type="NCBI Taxonomy" id="354439"/>
    <lineage>
        <taxon>Eukaryota</taxon>
        <taxon>Metazoa</taxon>
        <taxon>Ecdysozoa</taxon>
        <taxon>Arthropoda</taxon>
        <taxon>Hexapoda</taxon>
        <taxon>Insecta</taxon>
        <taxon>Pterygota</taxon>
        <taxon>Neoptera</taxon>
        <taxon>Endopterygota</taxon>
        <taxon>Coleoptera</taxon>
        <taxon>Polyphaga</taxon>
        <taxon>Cucujiformia</taxon>
        <taxon>Curculionidae</taxon>
        <taxon>Dryophthorinae</taxon>
        <taxon>Rhynchophorus</taxon>
    </lineage>
</organism>
<proteinExistence type="predicted"/>
<dbReference type="EMBL" id="JAACXV010000258">
    <property type="protein sequence ID" value="KAF7281135.1"/>
    <property type="molecule type" value="Genomic_DNA"/>
</dbReference>
<protein>
    <submittedName>
        <fullName evidence="2">Uncharacterized protein</fullName>
    </submittedName>
</protein>
<evidence type="ECO:0000256" key="1">
    <source>
        <dbReference type="SAM" id="MobiDB-lite"/>
    </source>
</evidence>
<evidence type="ECO:0000313" key="3">
    <source>
        <dbReference type="Proteomes" id="UP000625711"/>
    </source>
</evidence>
<comment type="caution">
    <text evidence="2">The sequence shown here is derived from an EMBL/GenBank/DDBJ whole genome shotgun (WGS) entry which is preliminary data.</text>
</comment>
<keyword evidence="3" id="KW-1185">Reference proteome</keyword>